<name>K9X279_9NOST</name>
<dbReference type="STRING" id="56107.Cylst_4064"/>
<keyword evidence="2" id="KW-1185">Reference proteome</keyword>
<dbReference type="eggNOG" id="ENOG502Z83E">
    <property type="taxonomic scope" value="Bacteria"/>
</dbReference>
<evidence type="ECO:0000313" key="2">
    <source>
        <dbReference type="Proteomes" id="UP000010475"/>
    </source>
</evidence>
<organism evidence="1 2">
    <name type="scientific">Cylindrospermum stagnale PCC 7417</name>
    <dbReference type="NCBI Taxonomy" id="56107"/>
    <lineage>
        <taxon>Bacteria</taxon>
        <taxon>Bacillati</taxon>
        <taxon>Cyanobacteriota</taxon>
        <taxon>Cyanophyceae</taxon>
        <taxon>Nostocales</taxon>
        <taxon>Nostocaceae</taxon>
        <taxon>Cylindrospermum</taxon>
    </lineage>
</organism>
<dbReference type="KEGG" id="csg:Cylst_4064"/>
<sequence length="296" mass="32445">MTHIIALLLKHHNRFPANSSVILFLLTLGLTSSWQSAQAITPQHLQPSRSIPAKVTPPTRLPHQLSAAENAPAELKNLLTQIDAAASRGDIKGVMQFYGSNFTHGDGLNRLTLEKSLTSLWQRYPKLRYTTQLQSWKSEGNSLIAETVTKITGSSSFNSNNLTLNATITSRQRVTGAKIVNQDILSERTLLTSGSKPPQVNFQLPQQVKVGQKYNFDAIVQEPLGDDFLLGTVLEEPIVPDKYLKPTPVDLELLSSGGLFKVGSAPLTPGSQWISAVILRGDGMTMITQRLQVVKK</sequence>
<gene>
    <name evidence="1" type="ORF">Cylst_4064</name>
</gene>
<dbReference type="PATRIC" id="fig|56107.3.peg.4463"/>
<dbReference type="HOGENOM" id="CLU_074052_0_0_3"/>
<dbReference type="SUPFAM" id="SSF54427">
    <property type="entry name" value="NTF2-like"/>
    <property type="match status" value="1"/>
</dbReference>
<dbReference type="EMBL" id="CP003642">
    <property type="protein sequence ID" value="AFZ26174.1"/>
    <property type="molecule type" value="Genomic_DNA"/>
</dbReference>
<evidence type="ECO:0000313" key="1">
    <source>
        <dbReference type="EMBL" id="AFZ26174.1"/>
    </source>
</evidence>
<evidence type="ECO:0008006" key="3">
    <source>
        <dbReference type="Google" id="ProtNLM"/>
    </source>
</evidence>
<dbReference type="OrthoDB" id="507769at2"/>
<reference evidence="1 2" key="1">
    <citation type="submission" date="2012-06" db="EMBL/GenBank/DDBJ databases">
        <title>Finished chromosome of genome of Cylindrospermum stagnale PCC 7417.</title>
        <authorList>
            <consortium name="US DOE Joint Genome Institute"/>
            <person name="Gugger M."/>
            <person name="Coursin T."/>
            <person name="Rippka R."/>
            <person name="Tandeau De Marsac N."/>
            <person name="Huntemann M."/>
            <person name="Wei C.-L."/>
            <person name="Han J."/>
            <person name="Detter J.C."/>
            <person name="Han C."/>
            <person name="Tapia R."/>
            <person name="Chen A."/>
            <person name="Kyrpides N."/>
            <person name="Mavromatis K."/>
            <person name="Markowitz V."/>
            <person name="Szeto E."/>
            <person name="Ivanova N."/>
            <person name="Pagani I."/>
            <person name="Pati A."/>
            <person name="Goodwin L."/>
            <person name="Nordberg H.P."/>
            <person name="Cantor M.N."/>
            <person name="Hua S.X."/>
            <person name="Woyke T."/>
            <person name="Kerfeld C.A."/>
        </authorList>
    </citation>
    <scope>NUCLEOTIDE SEQUENCE [LARGE SCALE GENOMIC DNA]</scope>
    <source>
        <strain evidence="1 2">PCC 7417</strain>
    </source>
</reference>
<proteinExistence type="predicted"/>
<dbReference type="Proteomes" id="UP000010475">
    <property type="component" value="Chromosome"/>
</dbReference>
<protein>
    <recommendedName>
        <fullName evidence="3">Nuclear transport factor 2 family protein</fullName>
    </recommendedName>
</protein>
<dbReference type="RefSeq" id="WP_015209417.1">
    <property type="nucleotide sequence ID" value="NC_019757.1"/>
</dbReference>
<dbReference type="InterPro" id="IPR032710">
    <property type="entry name" value="NTF2-like_dom_sf"/>
</dbReference>
<dbReference type="AlphaFoldDB" id="K9X279"/>
<accession>K9X279</accession>